<dbReference type="EMBL" id="LAZR01036310">
    <property type="protein sequence ID" value="KKL25179.1"/>
    <property type="molecule type" value="Genomic_DNA"/>
</dbReference>
<protein>
    <submittedName>
        <fullName evidence="1">Uncharacterized protein</fullName>
    </submittedName>
</protein>
<comment type="caution">
    <text evidence="1">The sequence shown here is derived from an EMBL/GenBank/DDBJ whole genome shotgun (WGS) entry which is preliminary data.</text>
</comment>
<sequence>MQCIAEFEDDGIAPSEMKDGDIGVITIWSRPQYVGAVVQRVGGLLVRLGASTEHHWSTALSRPGSTNRVRLLQRGDKIVLV</sequence>
<organism evidence="1">
    <name type="scientific">marine sediment metagenome</name>
    <dbReference type="NCBI Taxonomy" id="412755"/>
    <lineage>
        <taxon>unclassified sequences</taxon>
        <taxon>metagenomes</taxon>
        <taxon>ecological metagenomes</taxon>
    </lineage>
</organism>
<name>A0A0F9BT77_9ZZZZ</name>
<accession>A0A0F9BT77</accession>
<evidence type="ECO:0000313" key="1">
    <source>
        <dbReference type="EMBL" id="KKL25179.1"/>
    </source>
</evidence>
<gene>
    <name evidence="1" type="ORF">LCGC14_2407900</name>
</gene>
<proteinExistence type="predicted"/>
<dbReference type="AlphaFoldDB" id="A0A0F9BT77"/>
<reference evidence="1" key="1">
    <citation type="journal article" date="2015" name="Nature">
        <title>Complex archaea that bridge the gap between prokaryotes and eukaryotes.</title>
        <authorList>
            <person name="Spang A."/>
            <person name="Saw J.H."/>
            <person name="Jorgensen S.L."/>
            <person name="Zaremba-Niedzwiedzka K."/>
            <person name="Martijn J."/>
            <person name="Lind A.E."/>
            <person name="van Eijk R."/>
            <person name="Schleper C."/>
            <person name="Guy L."/>
            <person name="Ettema T.J."/>
        </authorList>
    </citation>
    <scope>NUCLEOTIDE SEQUENCE</scope>
</reference>